<dbReference type="InterPro" id="IPR040692">
    <property type="entry name" value="UGGT_TRXL_3"/>
</dbReference>
<dbReference type="RefSeq" id="XP_064852601.1">
    <property type="nucleotide sequence ID" value="XM_064996529.1"/>
</dbReference>
<dbReference type="CDD" id="cd06432">
    <property type="entry name" value="GT8_HUGT1_C_like"/>
    <property type="match status" value="1"/>
</dbReference>
<dbReference type="InterPro" id="IPR040497">
    <property type="entry name" value="Glyco_transf_24"/>
</dbReference>
<feature type="region of interest" description="Disordered" evidence="6">
    <location>
        <begin position="1564"/>
        <end position="1610"/>
    </location>
</feature>
<dbReference type="Pfam" id="PF18404">
    <property type="entry name" value="Glyco_transf_24"/>
    <property type="match status" value="1"/>
</dbReference>
<feature type="domain" description="UGGT thioredoxin-like" evidence="8">
    <location>
        <begin position="38"/>
        <end position="247"/>
    </location>
</feature>
<dbReference type="GO" id="GO:0036503">
    <property type="term" value="P:ERAD pathway"/>
    <property type="evidence" value="ECO:0007669"/>
    <property type="project" value="TreeGrafter"/>
</dbReference>
<dbReference type="GO" id="GO:0018279">
    <property type="term" value="P:protein N-linked glycosylation via asparagine"/>
    <property type="evidence" value="ECO:0007669"/>
    <property type="project" value="TreeGrafter"/>
</dbReference>
<feature type="domain" description="Glucosyltransferase 24 catalytic" evidence="11">
    <location>
        <begin position="1292"/>
        <end position="1560"/>
    </location>
</feature>
<evidence type="ECO:0000313" key="12">
    <source>
        <dbReference type="EMBL" id="GMM35601.1"/>
    </source>
</evidence>
<evidence type="ECO:0000256" key="7">
    <source>
        <dbReference type="SAM" id="SignalP"/>
    </source>
</evidence>
<protein>
    <submittedName>
        <fullName evidence="12">Kre5 protein</fullName>
    </submittedName>
</protein>
<keyword evidence="5" id="KW-0325">Glycoprotein</keyword>
<dbReference type="InterPro" id="IPR040693">
    <property type="entry name" value="UGGT_TRXL_1"/>
</dbReference>
<comment type="caution">
    <text evidence="12">The sequence shown here is derived from an EMBL/GenBank/DDBJ whole genome shotgun (WGS) entry which is preliminary data.</text>
</comment>
<accession>A0AAV5QLT8</accession>
<comment type="subcellular location">
    <subcellularLocation>
        <location evidence="2">Endoplasmic reticulum lumen</location>
    </subcellularLocation>
</comment>
<dbReference type="Gene3D" id="3.90.550.10">
    <property type="entry name" value="Spore Coat Polysaccharide Biosynthesis Protein SpsA, Chain A"/>
    <property type="match status" value="1"/>
</dbReference>
<keyword evidence="4" id="KW-0256">Endoplasmic reticulum</keyword>
<dbReference type="InterPro" id="IPR029044">
    <property type="entry name" value="Nucleotide-diphossugar_trans"/>
</dbReference>
<keyword evidence="3 7" id="KW-0732">Signal</keyword>
<comment type="cofactor">
    <cofactor evidence="1">
        <name>Ca(2+)</name>
        <dbReference type="ChEBI" id="CHEBI:29108"/>
    </cofactor>
</comment>
<feature type="chain" id="PRO_5043865229" evidence="7">
    <location>
        <begin position="23"/>
        <end position="1610"/>
    </location>
</feature>
<feature type="domain" description="UGGT thioredoxin-like" evidence="9">
    <location>
        <begin position="319"/>
        <end position="452"/>
    </location>
</feature>
<feature type="domain" description="UGGT thioredoxin-like" evidence="10">
    <location>
        <begin position="486"/>
        <end position="735"/>
    </location>
</feature>
<dbReference type="Pfam" id="PF06427">
    <property type="entry name" value="UDP-g_GGTase"/>
    <property type="match status" value="1"/>
</dbReference>
<dbReference type="SUPFAM" id="SSF53448">
    <property type="entry name" value="Nucleotide-diphospho-sugar transferases"/>
    <property type="match status" value="1"/>
</dbReference>
<dbReference type="Pfam" id="PF18402">
    <property type="entry name" value="Thioredoxin_14"/>
    <property type="match status" value="1"/>
</dbReference>
<dbReference type="EMBL" id="BTFZ01000010">
    <property type="protein sequence ID" value="GMM35601.1"/>
    <property type="molecule type" value="Genomic_DNA"/>
</dbReference>
<dbReference type="Proteomes" id="UP001360560">
    <property type="component" value="Unassembled WGS sequence"/>
</dbReference>
<dbReference type="GO" id="GO:0003980">
    <property type="term" value="F:UDP-glucose:glycoprotein glucosyltransferase activity"/>
    <property type="evidence" value="ECO:0007669"/>
    <property type="project" value="InterPro"/>
</dbReference>
<dbReference type="Pfam" id="PF18401">
    <property type="entry name" value="Thioredoxin_13"/>
    <property type="match status" value="1"/>
</dbReference>
<evidence type="ECO:0000259" key="11">
    <source>
        <dbReference type="Pfam" id="PF18404"/>
    </source>
</evidence>
<evidence type="ECO:0000313" key="13">
    <source>
        <dbReference type="Proteomes" id="UP001360560"/>
    </source>
</evidence>
<feature type="signal peptide" evidence="7">
    <location>
        <begin position="1"/>
        <end position="22"/>
    </location>
</feature>
<reference evidence="12 13" key="1">
    <citation type="journal article" date="2023" name="Elife">
        <title>Identification of key yeast species and microbe-microbe interactions impacting larval growth of Drosophila in the wild.</title>
        <authorList>
            <person name="Mure A."/>
            <person name="Sugiura Y."/>
            <person name="Maeda R."/>
            <person name="Honda K."/>
            <person name="Sakurai N."/>
            <person name="Takahashi Y."/>
            <person name="Watada M."/>
            <person name="Katoh T."/>
            <person name="Gotoh A."/>
            <person name="Gotoh Y."/>
            <person name="Taniguchi I."/>
            <person name="Nakamura K."/>
            <person name="Hayashi T."/>
            <person name="Katayama T."/>
            <person name="Uemura T."/>
            <person name="Hattori Y."/>
        </authorList>
    </citation>
    <scope>NUCLEOTIDE SEQUENCE [LARGE SCALE GENOMIC DNA]</scope>
    <source>
        <strain evidence="12 13">SC-9</strain>
    </source>
</reference>
<proteinExistence type="predicted"/>
<sequence>MFGPSSWLPFLVTLLNLGLGLGFEDNSVNIKVEANWKQTPFRLQLLETIAASNHSLYIPAVGKVLQLELTEDSEDEFDSDLVDPLTDEEYYTKITELFGDHPLGVEAKGFFDVYLANNYHSPRIVSHLSHYNGSVIPELKDKLLKCTSDFDSPELKTTRGKQLPKSWVYYNGEILCNPNDIFALKTTSDASDDQLLLPFDRIIGTNDAAPLAILYGDIEDPQLREYFFHLFQSSKSDKLRFVWRYADQNLDGPKEALGGYGVDLTLKRTDYIVIDDRDIKKDANIKNLDGKDNEQVILNDELVEETSSSALGFLNKTYDKINGVSKKKLKSLDLKVANYILNKHDGDGFSKFQLLKDILENFPKYAHDIATSDYFKFSKKSDKYQTFMESFQENQEIGVGNEMKGIYVNGKELDDTEYSLYGLLDLIQKESSYISDFGMLNLSPIASKGFISEFARLCTVASAKSAGAGNSQRYNIHEAMKSDTISGEKIIYINDLETDADYADFTLNRNLWLNFDAARQGKFPEYKENVLEVVFAINLSNRRLLRIVYQIINTVMSRGVAHRVGILPITLSPEDKYYEIQTSEPIKVNGEDKILNVEEMIILDKLLMNDFYKKSAKLKNGFSYLRYIQSTFKNGYYGKLWKKYEENPDILNEYDNSGFIDSFSVDQGYMIVNGVFHPFNIFDNSWQGFVSQQLIQDVHLLGQMILAGRIPARDDTKRIGDYIYEGLPAIRNTLIIPQDISNVKYKKITPEFLAGFIHNQDQVLVFANEDGSNEGVHTHLSLSLIGDFGSKAMIDQLVQVLKFDLAELKKEGSRDHFIKYRFVNTGKKNDIIEKLKKVFGDQTTSGVEKVQSAIDFATYFVASETVEHSHQGILETLQFADIEPKQDPIILLNSRMVEIPTTKKFDANLVKYFIEYERKERLFEFIFNVVEDFEKEFEFISQLQIDRYDWADLFFSTLTRTYYESSEGILLQSPRYHLGLMSFDGVSFTLSDDPAYAKNVSAVDIVAVIDPLEEKSQKIVSMLDALTSIAKNTNAIHLTLLLAPNPAMTELPIKRFYKGLYLPEIKFSNSKVDRSIYQIGFQKVPEETLFTLDIDTPHSWIALAKESKYDLDNIKLDLTEEKYVNGVFELENLIIEGYSQIQNTVIPPHGVQLELHSTESEAIYSDTAIMANFGYFQLRANPGVWSLTIKPNSKSAKVYSFADTKSFNNTDDVTFVDSQGLQVGILDMSGAVLTPDFVKNPGQEDVSLIVADDEEEQETEFEEKEKNSGLLSSLWGSRSKKSVPAVKKQADINIFAVASGHLYERLLSIMTASVRNHTEHTLKFWLIDNYMSANFKAFLPTLAAKYNFEYELITYKWPLWLRDQREKQRTIWGYKILFLDVLFPQDLDKVIFVDADQIIRTDLKELVDMDLEGAPYGYTPMCDSRKEMEGFRFWKQGYWKSILSQGNKKYHISALYVVDLKRFRAIAAGDKLRQHYQQLSADPGSLSNLDQDLPNNMQYNIKIHSLPQEWLWCETWCDDESLSEAKTIDLCNNPLTKEPKLDRARRQIPEWSVYDNEIGELMEDFKQTQKNEGSSQEDKTDEENVMEVEEEEDVLEVDDEENDFDVHDEL</sequence>
<evidence type="ECO:0000256" key="4">
    <source>
        <dbReference type="ARBA" id="ARBA00022824"/>
    </source>
</evidence>
<evidence type="ECO:0000259" key="10">
    <source>
        <dbReference type="Pfam" id="PF18402"/>
    </source>
</evidence>
<evidence type="ECO:0000259" key="9">
    <source>
        <dbReference type="Pfam" id="PF18401"/>
    </source>
</evidence>
<dbReference type="PANTHER" id="PTHR11226">
    <property type="entry name" value="UDP-GLUCOSE GLYCOPROTEIN:GLUCOSYLTRANSFERASE"/>
    <property type="match status" value="1"/>
</dbReference>
<gene>
    <name evidence="12" type="ORF">DASC09_029260</name>
</gene>
<evidence type="ECO:0000256" key="5">
    <source>
        <dbReference type="ARBA" id="ARBA00023180"/>
    </source>
</evidence>
<evidence type="ECO:0000256" key="1">
    <source>
        <dbReference type="ARBA" id="ARBA00001913"/>
    </source>
</evidence>
<evidence type="ECO:0000256" key="6">
    <source>
        <dbReference type="SAM" id="MobiDB-lite"/>
    </source>
</evidence>
<feature type="compositionally biased region" description="Acidic residues" evidence="6">
    <location>
        <begin position="1579"/>
        <end position="1603"/>
    </location>
</feature>
<dbReference type="GeneID" id="90073580"/>
<dbReference type="GO" id="GO:0051082">
    <property type="term" value="F:unfolded protein binding"/>
    <property type="evidence" value="ECO:0007669"/>
    <property type="project" value="TreeGrafter"/>
</dbReference>
<evidence type="ECO:0000256" key="3">
    <source>
        <dbReference type="ARBA" id="ARBA00022729"/>
    </source>
</evidence>
<organism evidence="12 13">
    <name type="scientific">Saccharomycopsis crataegensis</name>
    <dbReference type="NCBI Taxonomy" id="43959"/>
    <lineage>
        <taxon>Eukaryota</taxon>
        <taxon>Fungi</taxon>
        <taxon>Dikarya</taxon>
        <taxon>Ascomycota</taxon>
        <taxon>Saccharomycotina</taxon>
        <taxon>Saccharomycetes</taxon>
        <taxon>Saccharomycopsidaceae</taxon>
        <taxon>Saccharomycopsis</taxon>
    </lineage>
</organism>
<name>A0AAV5QLT8_9ASCO</name>
<keyword evidence="13" id="KW-1185">Reference proteome</keyword>
<dbReference type="PANTHER" id="PTHR11226:SF0">
    <property type="entry name" value="UDP-GLUCOSE:GLYCOPROTEIN GLUCOSYLTRANSFERASE"/>
    <property type="match status" value="1"/>
</dbReference>
<dbReference type="InterPro" id="IPR040694">
    <property type="entry name" value="UGGT_TRXL_2"/>
</dbReference>
<dbReference type="Pfam" id="PF18400">
    <property type="entry name" value="Thioredoxin_12"/>
    <property type="match status" value="1"/>
</dbReference>
<dbReference type="InterPro" id="IPR009448">
    <property type="entry name" value="UDP-g_GGtrans"/>
</dbReference>
<dbReference type="GO" id="GO:0005788">
    <property type="term" value="C:endoplasmic reticulum lumen"/>
    <property type="evidence" value="ECO:0007669"/>
    <property type="project" value="UniProtKB-SubCell"/>
</dbReference>
<evidence type="ECO:0000259" key="8">
    <source>
        <dbReference type="Pfam" id="PF18400"/>
    </source>
</evidence>
<evidence type="ECO:0000256" key="2">
    <source>
        <dbReference type="ARBA" id="ARBA00004319"/>
    </source>
</evidence>